<accession>A0A0R3Q0Q4</accession>
<dbReference type="AlphaFoldDB" id="A0A0R3Q0Q4"/>
<dbReference type="EMBL" id="UYYA01005074">
    <property type="protein sequence ID" value="VDM64107.1"/>
    <property type="molecule type" value="Genomic_DNA"/>
</dbReference>
<reference evidence="2 3" key="2">
    <citation type="submission" date="2018-11" db="EMBL/GenBank/DDBJ databases">
        <authorList>
            <consortium name="Pathogen Informatics"/>
        </authorList>
    </citation>
    <scope>NUCLEOTIDE SEQUENCE [LARGE SCALE GENOMIC DNA]</scope>
    <source>
        <strain evidence="2 3">Costa Rica</strain>
    </source>
</reference>
<organism evidence="4">
    <name type="scientific">Angiostrongylus costaricensis</name>
    <name type="common">Nematode worm</name>
    <dbReference type="NCBI Taxonomy" id="334426"/>
    <lineage>
        <taxon>Eukaryota</taxon>
        <taxon>Metazoa</taxon>
        <taxon>Ecdysozoa</taxon>
        <taxon>Nematoda</taxon>
        <taxon>Chromadorea</taxon>
        <taxon>Rhabditida</taxon>
        <taxon>Rhabditina</taxon>
        <taxon>Rhabditomorpha</taxon>
        <taxon>Strongyloidea</taxon>
        <taxon>Metastrongylidae</taxon>
        <taxon>Angiostrongylus</taxon>
    </lineage>
</organism>
<keyword evidence="3" id="KW-1185">Reference proteome</keyword>
<sequence>MDKLALARTPTPPTPPLSHVPRNSSPPVSWTALNASRRLVSARPMTSYLILLAYMSKSSIEDSNASARAL</sequence>
<name>A0A0R3Q0Q4_ANGCS</name>
<evidence type="ECO:0000313" key="3">
    <source>
        <dbReference type="Proteomes" id="UP000267027"/>
    </source>
</evidence>
<proteinExistence type="predicted"/>
<dbReference type="WBParaSite" id="ACOC_0001252101-mRNA-1">
    <property type="protein sequence ID" value="ACOC_0001252101-mRNA-1"/>
    <property type="gene ID" value="ACOC_0001252101"/>
</dbReference>
<feature type="region of interest" description="Disordered" evidence="1">
    <location>
        <begin position="1"/>
        <end position="27"/>
    </location>
</feature>
<protein>
    <submittedName>
        <fullName evidence="2 4">Uncharacterized protein</fullName>
    </submittedName>
</protein>
<dbReference type="OrthoDB" id="5888618at2759"/>
<dbReference type="Proteomes" id="UP000267027">
    <property type="component" value="Unassembled WGS sequence"/>
</dbReference>
<evidence type="ECO:0000313" key="2">
    <source>
        <dbReference type="EMBL" id="VDM64107.1"/>
    </source>
</evidence>
<evidence type="ECO:0000313" key="4">
    <source>
        <dbReference type="WBParaSite" id="ACOC_0001252101-mRNA-1"/>
    </source>
</evidence>
<gene>
    <name evidence="2" type="ORF">ACOC_LOCUS12522</name>
</gene>
<reference evidence="4" key="1">
    <citation type="submission" date="2017-02" db="UniProtKB">
        <authorList>
            <consortium name="WormBaseParasite"/>
        </authorList>
    </citation>
    <scope>IDENTIFICATION</scope>
</reference>
<evidence type="ECO:0000256" key="1">
    <source>
        <dbReference type="SAM" id="MobiDB-lite"/>
    </source>
</evidence>